<evidence type="ECO:0000256" key="6">
    <source>
        <dbReference type="SAM" id="Phobius"/>
    </source>
</evidence>
<evidence type="ECO:0000313" key="7">
    <source>
        <dbReference type="EMBL" id="CUI16080.1"/>
    </source>
</evidence>
<organism evidence="7 8">
    <name type="scientific">Candidatus Protochlamydia naegleriophila</name>
    <dbReference type="NCBI Taxonomy" id="389348"/>
    <lineage>
        <taxon>Bacteria</taxon>
        <taxon>Pseudomonadati</taxon>
        <taxon>Chlamydiota</taxon>
        <taxon>Chlamydiia</taxon>
        <taxon>Parachlamydiales</taxon>
        <taxon>Parachlamydiaceae</taxon>
        <taxon>Candidatus Protochlamydia</taxon>
    </lineage>
</organism>
<dbReference type="PATRIC" id="fig|389348.3.peg.498"/>
<evidence type="ECO:0000256" key="3">
    <source>
        <dbReference type="ARBA" id="ARBA00022692"/>
    </source>
</evidence>
<feature type="transmembrane region" description="Helical" evidence="6">
    <location>
        <begin position="369"/>
        <end position="388"/>
    </location>
</feature>
<dbReference type="AlphaFoldDB" id="A0A0U5EPS1"/>
<dbReference type="STRING" id="389348.PNK_0450"/>
<feature type="transmembrane region" description="Helical" evidence="6">
    <location>
        <begin position="162"/>
        <end position="184"/>
    </location>
</feature>
<dbReference type="EMBL" id="LN879502">
    <property type="protein sequence ID" value="CUI16080.1"/>
    <property type="molecule type" value="Genomic_DNA"/>
</dbReference>
<dbReference type="Gene3D" id="1.20.1740.10">
    <property type="entry name" value="Amino acid/polyamine transporter I"/>
    <property type="match status" value="1"/>
</dbReference>
<keyword evidence="5 6" id="KW-0472">Membrane</keyword>
<feature type="transmembrane region" description="Helical" evidence="6">
    <location>
        <begin position="426"/>
        <end position="445"/>
    </location>
</feature>
<evidence type="ECO:0000256" key="4">
    <source>
        <dbReference type="ARBA" id="ARBA00022989"/>
    </source>
</evidence>
<evidence type="ECO:0000313" key="8">
    <source>
        <dbReference type="Proteomes" id="UP000069902"/>
    </source>
</evidence>
<evidence type="ECO:0000256" key="5">
    <source>
        <dbReference type="ARBA" id="ARBA00023136"/>
    </source>
</evidence>
<name>A0A0U5EPS1_9BACT</name>
<dbReference type="Pfam" id="PF13520">
    <property type="entry name" value="AA_permease_2"/>
    <property type="match status" value="1"/>
</dbReference>
<feature type="transmembrane region" description="Helical" evidence="6">
    <location>
        <begin position="315"/>
        <end position="340"/>
    </location>
</feature>
<evidence type="ECO:0000256" key="1">
    <source>
        <dbReference type="ARBA" id="ARBA00004141"/>
    </source>
</evidence>
<feature type="transmembrane region" description="Helical" evidence="6">
    <location>
        <begin position="394"/>
        <end position="414"/>
    </location>
</feature>
<feature type="transmembrane region" description="Helical" evidence="6">
    <location>
        <begin position="191"/>
        <end position="213"/>
    </location>
</feature>
<keyword evidence="3 6" id="KW-0812">Transmembrane</keyword>
<keyword evidence="4 6" id="KW-1133">Transmembrane helix</keyword>
<keyword evidence="8" id="KW-1185">Reference proteome</keyword>
<evidence type="ECO:0000256" key="2">
    <source>
        <dbReference type="ARBA" id="ARBA00022448"/>
    </source>
</evidence>
<reference evidence="8" key="1">
    <citation type="submission" date="2015-09" db="EMBL/GenBank/DDBJ databases">
        <authorList>
            <person name="Bertelli C."/>
        </authorList>
    </citation>
    <scope>NUCLEOTIDE SEQUENCE [LARGE SCALE GENOMIC DNA]</scope>
    <source>
        <strain evidence="8">KNic</strain>
    </source>
</reference>
<feature type="transmembrane region" description="Helical" evidence="6">
    <location>
        <begin position="60"/>
        <end position="86"/>
    </location>
</feature>
<feature type="transmembrane region" description="Helical" evidence="6">
    <location>
        <begin position="27"/>
        <end position="48"/>
    </location>
</feature>
<proteinExistence type="predicted"/>
<accession>A0A0U5EPS1</accession>
<sequence length="480" mass="51469">MSLWRTKSLEFLTEEANSGDQKLERKLGAFSLILLGVGAIIGAGLFSITGIAAAENAGPAIVLSFLLASLGCVFAGLCFSELAAMIPVAGGAYSYTYATLGEFVAWIIGWALILEYAAGAAVVSISWSAYVVSFLQGLNIHLPTALLASPWQPTHLPDGTEVYGWINLPPLLIIALLSGLLIVGIDKSAKVNAILVAIKVAVVLLFIGVGFGYVQEDNYKPFIPPNTGGFGEFGWSGIMRAAGVVFLAYIGFDAVSTAAQEVKRPQRNLPIGIIGSLGICTVLYVLFALVLVGLVHYTELNVAAPVAAAINKTPFLWLNGLIKLAIIAGLTSVILVLLLGQSRIFFTMSKDGLLPPFFSIVHPRYHTPWVSSLFLMVLVGLFAAFAPLSLVGHLTSIGTLLAFAIVCVSVIVLRKTHPDWERPFKTPFVPLIPLFGILTCMVLMFSLGWASWARLAVWILIGLAVYFLYGKQNSHLAKFE</sequence>
<feature type="transmembrane region" description="Helical" evidence="6">
    <location>
        <begin position="273"/>
        <end position="295"/>
    </location>
</feature>
<dbReference type="PANTHER" id="PTHR43243">
    <property type="entry name" value="INNER MEMBRANE TRANSPORTER YGJI-RELATED"/>
    <property type="match status" value="1"/>
</dbReference>
<protein>
    <submittedName>
        <fullName evidence="7">Amino acid permease-associated protein</fullName>
    </submittedName>
</protein>
<dbReference type="Proteomes" id="UP000069902">
    <property type="component" value="Chromosome cPNK"/>
</dbReference>
<gene>
    <name evidence="7" type="ORF">PNK_0450</name>
</gene>
<dbReference type="RefSeq" id="WP_079992764.1">
    <property type="nucleotide sequence ID" value="NZ_LN879502.1"/>
</dbReference>
<comment type="subcellular location">
    <subcellularLocation>
        <location evidence="1">Membrane</location>
        <topology evidence="1">Multi-pass membrane protein</topology>
    </subcellularLocation>
</comment>
<feature type="transmembrane region" description="Helical" evidence="6">
    <location>
        <begin position="451"/>
        <end position="469"/>
    </location>
</feature>
<dbReference type="InterPro" id="IPR002293">
    <property type="entry name" value="AA/rel_permease1"/>
</dbReference>
<dbReference type="GO" id="GO:0016020">
    <property type="term" value="C:membrane"/>
    <property type="evidence" value="ECO:0007669"/>
    <property type="project" value="UniProtKB-SubCell"/>
</dbReference>
<dbReference type="InParanoid" id="A0A0U5EPS1"/>
<dbReference type="KEGG" id="pnl:PNK_0450"/>
<dbReference type="PIRSF" id="PIRSF006060">
    <property type="entry name" value="AA_transporter"/>
    <property type="match status" value="1"/>
</dbReference>
<dbReference type="GO" id="GO:0015171">
    <property type="term" value="F:amino acid transmembrane transporter activity"/>
    <property type="evidence" value="ECO:0007669"/>
    <property type="project" value="TreeGrafter"/>
</dbReference>
<feature type="transmembrane region" description="Helical" evidence="6">
    <location>
        <begin position="120"/>
        <end position="142"/>
    </location>
</feature>
<feature type="transmembrane region" description="Helical" evidence="6">
    <location>
        <begin position="233"/>
        <end position="252"/>
    </location>
</feature>
<dbReference type="PANTHER" id="PTHR43243:SF4">
    <property type="entry name" value="CATIONIC AMINO ACID TRANSPORTER 4"/>
    <property type="match status" value="1"/>
</dbReference>
<dbReference type="FunCoup" id="A0A0U5EPS1">
    <property type="interactions" value="163"/>
</dbReference>
<keyword evidence="2" id="KW-0813">Transport</keyword>